<evidence type="ECO:0000313" key="2">
    <source>
        <dbReference type="EMBL" id="KAI9557648.1"/>
    </source>
</evidence>
<protein>
    <submittedName>
        <fullName evidence="2">Uncharacterized protein</fullName>
    </submittedName>
</protein>
<gene>
    <name evidence="2" type="ORF">GHT06_017476</name>
</gene>
<name>A0AAD5L8G7_9CRUS</name>
<feature type="compositionally biased region" description="Basic and acidic residues" evidence="1">
    <location>
        <begin position="41"/>
        <end position="57"/>
    </location>
</feature>
<dbReference type="Proteomes" id="UP000820818">
    <property type="component" value="Linkage Group LG6"/>
</dbReference>
<feature type="compositionally biased region" description="Basic and acidic residues" evidence="1">
    <location>
        <begin position="1"/>
        <end position="21"/>
    </location>
</feature>
<comment type="caution">
    <text evidence="2">The sequence shown here is derived from an EMBL/GenBank/DDBJ whole genome shotgun (WGS) entry which is preliminary data.</text>
</comment>
<sequence>MPDAVGRTEKYKEPMFIDESRTQPPSPITQDGYEFQNDSEQEMHRIETVESGRPTLD</sequence>
<reference evidence="2 3" key="1">
    <citation type="submission" date="2022-05" db="EMBL/GenBank/DDBJ databases">
        <title>A multi-omics perspective on studying reproductive biology in Daphnia sinensis.</title>
        <authorList>
            <person name="Jia J."/>
        </authorList>
    </citation>
    <scope>NUCLEOTIDE SEQUENCE [LARGE SCALE GENOMIC DNA]</scope>
    <source>
        <strain evidence="2 3">WSL</strain>
    </source>
</reference>
<feature type="region of interest" description="Disordered" evidence="1">
    <location>
        <begin position="1"/>
        <end position="57"/>
    </location>
</feature>
<accession>A0AAD5L8G7</accession>
<keyword evidence="3" id="KW-1185">Reference proteome</keyword>
<dbReference type="EMBL" id="WJBH02000006">
    <property type="protein sequence ID" value="KAI9557648.1"/>
    <property type="molecule type" value="Genomic_DNA"/>
</dbReference>
<organism evidence="2 3">
    <name type="scientific">Daphnia sinensis</name>
    <dbReference type="NCBI Taxonomy" id="1820382"/>
    <lineage>
        <taxon>Eukaryota</taxon>
        <taxon>Metazoa</taxon>
        <taxon>Ecdysozoa</taxon>
        <taxon>Arthropoda</taxon>
        <taxon>Crustacea</taxon>
        <taxon>Branchiopoda</taxon>
        <taxon>Diplostraca</taxon>
        <taxon>Cladocera</taxon>
        <taxon>Anomopoda</taxon>
        <taxon>Daphniidae</taxon>
        <taxon>Daphnia</taxon>
        <taxon>Daphnia similis group</taxon>
    </lineage>
</organism>
<evidence type="ECO:0000256" key="1">
    <source>
        <dbReference type="SAM" id="MobiDB-lite"/>
    </source>
</evidence>
<proteinExistence type="predicted"/>
<evidence type="ECO:0000313" key="3">
    <source>
        <dbReference type="Proteomes" id="UP000820818"/>
    </source>
</evidence>
<dbReference type="AlphaFoldDB" id="A0AAD5L8G7"/>